<reference evidence="2" key="1">
    <citation type="journal article" date="2020" name="Stud. Mycol.">
        <title>101 Dothideomycetes genomes: a test case for predicting lifestyles and emergence of pathogens.</title>
        <authorList>
            <person name="Haridas S."/>
            <person name="Albert R."/>
            <person name="Binder M."/>
            <person name="Bloem J."/>
            <person name="Labutti K."/>
            <person name="Salamov A."/>
            <person name="Andreopoulos B."/>
            <person name="Baker S."/>
            <person name="Barry K."/>
            <person name="Bills G."/>
            <person name="Bluhm B."/>
            <person name="Cannon C."/>
            <person name="Castanera R."/>
            <person name="Culley D."/>
            <person name="Daum C."/>
            <person name="Ezra D."/>
            <person name="Gonzalez J."/>
            <person name="Henrissat B."/>
            <person name="Kuo A."/>
            <person name="Liang C."/>
            <person name="Lipzen A."/>
            <person name="Lutzoni F."/>
            <person name="Magnuson J."/>
            <person name="Mondo S."/>
            <person name="Nolan M."/>
            <person name="Ohm R."/>
            <person name="Pangilinan J."/>
            <person name="Park H.-J."/>
            <person name="Ramirez L."/>
            <person name="Alfaro M."/>
            <person name="Sun H."/>
            <person name="Tritt A."/>
            <person name="Yoshinaga Y."/>
            <person name="Zwiers L.-H."/>
            <person name="Turgeon B."/>
            <person name="Goodwin S."/>
            <person name="Spatafora J."/>
            <person name="Crous P."/>
            <person name="Grigoriev I."/>
        </authorList>
    </citation>
    <scope>NUCLEOTIDE SEQUENCE</scope>
    <source>
        <strain evidence="2">CBS 627.86</strain>
    </source>
</reference>
<accession>A0A6A5Z2I7</accession>
<gene>
    <name evidence="2" type="ORF">BDV96DRAFT_150786</name>
</gene>
<keyword evidence="1" id="KW-0812">Transmembrane</keyword>
<sequence>MAIRATEHSTTVVVMFSMAASRATTVFLRFIEEAPPHSLALQQKHVYLQPESDQLLISAVLHIITSISLLYARIAIKVASKSLRREPSGRLQRVFPDNPANRAFAHLRGLASSSALLRRHADTGTSCSNPLTLPGA</sequence>
<organism evidence="2 3">
    <name type="scientific">Lophiotrema nucula</name>
    <dbReference type="NCBI Taxonomy" id="690887"/>
    <lineage>
        <taxon>Eukaryota</taxon>
        <taxon>Fungi</taxon>
        <taxon>Dikarya</taxon>
        <taxon>Ascomycota</taxon>
        <taxon>Pezizomycotina</taxon>
        <taxon>Dothideomycetes</taxon>
        <taxon>Pleosporomycetidae</taxon>
        <taxon>Pleosporales</taxon>
        <taxon>Lophiotremataceae</taxon>
        <taxon>Lophiotrema</taxon>
    </lineage>
</organism>
<dbReference type="Proteomes" id="UP000799770">
    <property type="component" value="Unassembled WGS sequence"/>
</dbReference>
<keyword evidence="1" id="KW-1133">Transmembrane helix</keyword>
<proteinExistence type="predicted"/>
<evidence type="ECO:0000313" key="3">
    <source>
        <dbReference type="Proteomes" id="UP000799770"/>
    </source>
</evidence>
<evidence type="ECO:0000256" key="1">
    <source>
        <dbReference type="SAM" id="Phobius"/>
    </source>
</evidence>
<keyword evidence="1" id="KW-0472">Membrane</keyword>
<dbReference type="EMBL" id="ML977329">
    <property type="protein sequence ID" value="KAF2113077.1"/>
    <property type="molecule type" value="Genomic_DNA"/>
</dbReference>
<feature type="transmembrane region" description="Helical" evidence="1">
    <location>
        <begin position="12"/>
        <end position="31"/>
    </location>
</feature>
<dbReference type="AlphaFoldDB" id="A0A6A5Z2I7"/>
<keyword evidence="3" id="KW-1185">Reference proteome</keyword>
<evidence type="ECO:0000313" key="2">
    <source>
        <dbReference type="EMBL" id="KAF2113077.1"/>
    </source>
</evidence>
<feature type="transmembrane region" description="Helical" evidence="1">
    <location>
        <begin position="55"/>
        <end position="76"/>
    </location>
</feature>
<protein>
    <submittedName>
        <fullName evidence="2">Uncharacterized protein</fullName>
    </submittedName>
</protein>
<name>A0A6A5Z2I7_9PLEO</name>